<dbReference type="AlphaFoldDB" id="A0A7J6D599"/>
<sequence length="81" mass="9326">MDSKRSKHIRRLEWKVSLEKLEALRQTQPAIPMVIQFGQKQAALPTEVEAPPAEVEVPPARVQPEEEDFFELLGSRPFIIF</sequence>
<proteinExistence type="predicted"/>
<gene>
    <name evidence="1" type="ORF">G5714_004662</name>
</gene>
<protein>
    <submittedName>
        <fullName evidence="1">Uncharacterized protein</fullName>
    </submittedName>
</protein>
<accession>A0A7J6D599</accession>
<evidence type="ECO:0000313" key="1">
    <source>
        <dbReference type="EMBL" id="KAF4114439.1"/>
    </source>
</evidence>
<organism evidence="1 2">
    <name type="scientific">Onychostoma macrolepis</name>
    <dbReference type="NCBI Taxonomy" id="369639"/>
    <lineage>
        <taxon>Eukaryota</taxon>
        <taxon>Metazoa</taxon>
        <taxon>Chordata</taxon>
        <taxon>Craniata</taxon>
        <taxon>Vertebrata</taxon>
        <taxon>Euteleostomi</taxon>
        <taxon>Actinopterygii</taxon>
        <taxon>Neopterygii</taxon>
        <taxon>Teleostei</taxon>
        <taxon>Ostariophysi</taxon>
        <taxon>Cypriniformes</taxon>
        <taxon>Cyprinidae</taxon>
        <taxon>Acrossocheilinae</taxon>
        <taxon>Onychostoma</taxon>
    </lineage>
</organism>
<dbReference type="EMBL" id="JAAMOB010000004">
    <property type="protein sequence ID" value="KAF4114439.1"/>
    <property type="molecule type" value="Genomic_DNA"/>
</dbReference>
<reference evidence="1 2" key="1">
    <citation type="submission" date="2020-04" db="EMBL/GenBank/DDBJ databases">
        <title>Chromosome-level genome assembly of a cyprinid fish Onychostoma macrolepis by integration of Nanopore Sequencing, Bionano and Hi-C technology.</title>
        <authorList>
            <person name="Wang D."/>
        </authorList>
    </citation>
    <scope>NUCLEOTIDE SEQUENCE [LARGE SCALE GENOMIC DNA]</scope>
    <source>
        <strain evidence="1">SWU-2019</strain>
        <tissue evidence="1">Muscle</tissue>
    </source>
</reference>
<dbReference type="Proteomes" id="UP000579812">
    <property type="component" value="Unassembled WGS sequence"/>
</dbReference>
<evidence type="ECO:0000313" key="2">
    <source>
        <dbReference type="Proteomes" id="UP000579812"/>
    </source>
</evidence>
<name>A0A7J6D599_9TELE</name>
<comment type="caution">
    <text evidence="1">The sequence shown here is derived from an EMBL/GenBank/DDBJ whole genome shotgun (WGS) entry which is preliminary data.</text>
</comment>
<keyword evidence="2" id="KW-1185">Reference proteome</keyword>